<accession>A0ABU3A3K8</accession>
<dbReference type="Proteomes" id="UP001266357">
    <property type="component" value="Unassembled WGS sequence"/>
</dbReference>
<comment type="caution">
    <text evidence="1">The sequence shown here is derived from an EMBL/GenBank/DDBJ whole genome shotgun (WGS) entry which is preliminary data.</text>
</comment>
<protein>
    <submittedName>
        <fullName evidence="1">Uncharacterized protein</fullName>
    </submittedName>
</protein>
<dbReference type="RefSeq" id="WP_311583452.1">
    <property type="nucleotide sequence ID" value="NZ_JAVRIF010000008.1"/>
</dbReference>
<organism evidence="1 2">
    <name type="scientific">Thalassotalea castellviae</name>
    <dbReference type="NCBI Taxonomy" id="3075612"/>
    <lineage>
        <taxon>Bacteria</taxon>
        <taxon>Pseudomonadati</taxon>
        <taxon>Pseudomonadota</taxon>
        <taxon>Gammaproteobacteria</taxon>
        <taxon>Alteromonadales</taxon>
        <taxon>Colwelliaceae</taxon>
        <taxon>Thalassotalea</taxon>
    </lineage>
</organism>
<sequence length="60" mass="6883">LIFSKMFLNVMFKVLLSNVTTKPLKTRFSGLPEEVERILGISALRSSLFLSIIEKKRLND</sequence>
<evidence type="ECO:0000313" key="1">
    <source>
        <dbReference type="EMBL" id="MDT0604765.1"/>
    </source>
</evidence>
<keyword evidence="2" id="KW-1185">Reference proteome</keyword>
<name>A0ABU3A3K8_9GAMM</name>
<evidence type="ECO:0000313" key="2">
    <source>
        <dbReference type="Proteomes" id="UP001266357"/>
    </source>
</evidence>
<gene>
    <name evidence="1" type="ORF">RM573_14255</name>
</gene>
<dbReference type="EMBL" id="JAVRIF010000008">
    <property type="protein sequence ID" value="MDT0604765.1"/>
    <property type="molecule type" value="Genomic_DNA"/>
</dbReference>
<feature type="non-terminal residue" evidence="1">
    <location>
        <position position="1"/>
    </location>
</feature>
<proteinExistence type="predicted"/>
<reference evidence="1 2" key="1">
    <citation type="submission" date="2023-09" db="EMBL/GenBank/DDBJ databases">
        <authorList>
            <person name="Rey-Velasco X."/>
        </authorList>
    </citation>
    <scope>NUCLEOTIDE SEQUENCE [LARGE SCALE GENOMIC DNA]</scope>
    <source>
        <strain evidence="1 2">W431</strain>
    </source>
</reference>